<protein>
    <submittedName>
        <fullName evidence="2">Uncharacterized protein</fullName>
    </submittedName>
</protein>
<organism evidence="1 2">
    <name type="scientific">Panagrolaimus davidi</name>
    <dbReference type="NCBI Taxonomy" id="227884"/>
    <lineage>
        <taxon>Eukaryota</taxon>
        <taxon>Metazoa</taxon>
        <taxon>Ecdysozoa</taxon>
        <taxon>Nematoda</taxon>
        <taxon>Chromadorea</taxon>
        <taxon>Rhabditida</taxon>
        <taxon>Tylenchina</taxon>
        <taxon>Panagrolaimomorpha</taxon>
        <taxon>Panagrolaimoidea</taxon>
        <taxon>Panagrolaimidae</taxon>
        <taxon>Panagrolaimus</taxon>
    </lineage>
</organism>
<accession>A0A914QC24</accession>
<name>A0A914QC24_9BILA</name>
<sequence length="75" mass="8742">MKKVLMLHNKILQSFGQKPIENHGIFDVDISVATKVKLLNAQIQRYLPKKDFEIYLRIQTKVFDLSKSEKDALLL</sequence>
<proteinExistence type="predicted"/>
<keyword evidence="1" id="KW-1185">Reference proteome</keyword>
<dbReference type="WBParaSite" id="PDA_v2.g29140.t1">
    <property type="protein sequence ID" value="PDA_v2.g29140.t1"/>
    <property type="gene ID" value="PDA_v2.g29140"/>
</dbReference>
<dbReference type="AlphaFoldDB" id="A0A914QC24"/>
<dbReference type="Proteomes" id="UP000887578">
    <property type="component" value="Unplaced"/>
</dbReference>
<evidence type="ECO:0000313" key="1">
    <source>
        <dbReference type="Proteomes" id="UP000887578"/>
    </source>
</evidence>
<reference evidence="2" key="1">
    <citation type="submission" date="2022-11" db="UniProtKB">
        <authorList>
            <consortium name="WormBaseParasite"/>
        </authorList>
    </citation>
    <scope>IDENTIFICATION</scope>
</reference>
<evidence type="ECO:0000313" key="2">
    <source>
        <dbReference type="WBParaSite" id="PDA_v2.g29140.t1"/>
    </source>
</evidence>